<dbReference type="PRINTS" id="PR00352">
    <property type="entry name" value="3FE4SFRDOXIN"/>
</dbReference>
<accession>A0ABN1UYW5</accession>
<dbReference type="SUPFAM" id="SSF54862">
    <property type="entry name" value="4Fe-4S ferredoxins"/>
    <property type="match status" value="1"/>
</dbReference>
<comment type="function">
    <text evidence="8">Ferredoxins are iron-sulfur proteins that transfer electrons in a wide variety of metabolic reactions.</text>
</comment>
<evidence type="ECO:0000256" key="5">
    <source>
        <dbReference type="ARBA" id="ARBA00023004"/>
    </source>
</evidence>
<comment type="cofactor">
    <cofactor evidence="1">
        <name>[3Fe-4S] cluster</name>
        <dbReference type="ChEBI" id="CHEBI:21137"/>
    </cofactor>
</comment>
<evidence type="ECO:0000256" key="6">
    <source>
        <dbReference type="ARBA" id="ARBA00023014"/>
    </source>
</evidence>
<sequence length="64" mass="6648">MRVTVNQEVCVGAGMCALTAPRVFDQDEAGVVTLLVAEPGDDEARSTAREAGTLCPSGAVRIIE</sequence>
<evidence type="ECO:0000313" key="11">
    <source>
        <dbReference type="Proteomes" id="UP001501371"/>
    </source>
</evidence>
<dbReference type="EMBL" id="BAAAKV010000028">
    <property type="protein sequence ID" value="GAA1173759.1"/>
    <property type="molecule type" value="Genomic_DNA"/>
</dbReference>
<evidence type="ECO:0000259" key="9">
    <source>
        <dbReference type="Pfam" id="PF06902"/>
    </source>
</evidence>
<name>A0ABN1UYW5_9ACTN</name>
<proteinExistence type="predicted"/>
<evidence type="ECO:0000256" key="1">
    <source>
        <dbReference type="ARBA" id="ARBA00001927"/>
    </source>
</evidence>
<dbReference type="PANTHER" id="PTHR36923">
    <property type="entry name" value="FERREDOXIN"/>
    <property type="match status" value="1"/>
</dbReference>
<keyword evidence="7" id="KW-0003">3Fe-4S</keyword>
<dbReference type="InterPro" id="IPR001080">
    <property type="entry name" value="3Fe4S_ferredoxin"/>
</dbReference>
<dbReference type="Proteomes" id="UP001501371">
    <property type="component" value="Unassembled WGS sequence"/>
</dbReference>
<evidence type="ECO:0000256" key="4">
    <source>
        <dbReference type="ARBA" id="ARBA00022982"/>
    </source>
</evidence>
<dbReference type="RefSeq" id="WP_344276865.1">
    <property type="nucleotide sequence ID" value="NZ_BAAAKV010000028.1"/>
</dbReference>
<dbReference type="PANTHER" id="PTHR36923:SF3">
    <property type="entry name" value="FERREDOXIN"/>
    <property type="match status" value="1"/>
</dbReference>
<feature type="domain" description="Divergent 4Fe-4S mono-cluster" evidence="9">
    <location>
        <begin position="1"/>
        <end position="63"/>
    </location>
</feature>
<gene>
    <name evidence="10" type="ORF">GCM10009654_33860</name>
</gene>
<evidence type="ECO:0000256" key="3">
    <source>
        <dbReference type="ARBA" id="ARBA00022723"/>
    </source>
</evidence>
<dbReference type="InterPro" id="IPR010693">
    <property type="entry name" value="Divergent_4Fe-4S_mono-cluster"/>
</dbReference>
<comment type="caution">
    <text evidence="10">The sequence shown here is derived from an EMBL/GenBank/DDBJ whole genome shotgun (WGS) entry which is preliminary data.</text>
</comment>
<keyword evidence="5 8" id="KW-0408">Iron</keyword>
<keyword evidence="6 8" id="KW-0411">Iron-sulfur</keyword>
<dbReference type="InterPro" id="IPR051269">
    <property type="entry name" value="Fe-S_cluster_ET"/>
</dbReference>
<dbReference type="Pfam" id="PF06902">
    <property type="entry name" value="Fer4_19"/>
    <property type="match status" value="1"/>
</dbReference>
<organism evidence="10 11">
    <name type="scientific">Streptomyces hebeiensis</name>
    <dbReference type="NCBI Taxonomy" id="229486"/>
    <lineage>
        <taxon>Bacteria</taxon>
        <taxon>Bacillati</taxon>
        <taxon>Actinomycetota</taxon>
        <taxon>Actinomycetes</taxon>
        <taxon>Kitasatosporales</taxon>
        <taxon>Streptomycetaceae</taxon>
        <taxon>Streptomyces</taxon>
    </lineage>
</organism>
<keyword evidence="11" id="KW-1185">Reference proteome</keyword>
<evidence type="ECO:0000256" key="8">
    <source>
        <dbReference type="RuleBase" id="RU368020"/>
    </source>
</evidence>
<evidence type="ECO:0000313" key="10">
    <source>
        <dbReference type="EMBL" id="GAA1173759.1"/>
    </source>
</evidence>
<keyword evidence="4 8" id="KW-0249">Electron transport</keyword>
<keyword evidence="2 8" id="KW-0813">Transport</keyword>
<reference evidence="10 11" key="1">
    <citation type="journal article" date="2019" name="Int. J. Syst. Evol. Microbiol.">
        <title>The Global Catalogue of Microorganisms (GCM) 10K type strain sequencing project: providing services to taxonomists for standard genome sequencing and annotation.</title>
        <authorList>
            <consortium name="The Broad Institute Genomics Platform"/>
            <consortium name="The Broad Institute Genome Sequencing Center for Infectious Disease"/>
            <person name="Wu L."/>
            <person name="Ma J."/>
        </authorList>
    </citation>
    <scope>NUCLEOTIDE SEQUENCE [LARGE SCALE GENOMIC DNA]</scope>
    <source>
        <strain evidence="10 11">JCM 12696</strain>
    </source>
</reference>
<dbReference type="Gene3D" id="3.30.70.20">
    <property type="match status" value="1"/>
</dbReference>
<evidence type="ECO:0000256" key="7">
    <source>
        <dbReference type="ARBA" id="ARBA00023291"/>
    </source>
</evidence>
<protein>
    <recommendedName>
        <fullName evidence="8">Ferredoxin</fullName>
    </recommendedName>
</protein>
<keyword evidence="3 8" id="KW-0479">Metal-binding</keyword>
<evidence type="ECO:0000256" key="2">
    <source>
        <dbReference type="ARBA" id="ARBA00022448"/>
    </source>
</evidence>